<feature type="compositionally biased region" description="Basic and acidic residues" evidence="5">
    <location>
        <begin position="827"/>
        <end position="844"/>
    </location>
</feature>
<evidence type="ECO:0000256" key="6">
    <source>
        <dbReference type="SAM" id="Phobius"/>
    </source>
</evidence>
<feature type="compositionally biased region" description="Low complexity" evidence="5">
    <location>
        <begin position="707"/>
        <end position="718"/>
    </location>
</feature>
<dbReference type="AlphaFoldDB" id="A0A9W6UII9"/>
<feature type="compositionally biased region" description="Polar residues" evidence="5">
    <location>
        <begin position="914"/>
        <end position="923"/>
    </location>
</feature>
<feature type="domain" description="OmpA-like" evidence="7">
    <location>
        <begin position="149"/>
        <end position="265"/>
    </location>
</feature>
<dbReference type="Proteomes" id="UP001165092">
    <property type="component" value="Unassembled WGS sequence"/>
</dbReference>
<feature type="region of interest" description="Disordered" evidence="5">
    <location>
        <begin position="372"/>
        <end position="393"/>
    </location>
</feature>
<dbReference type="InterPro" id="IPR006664">
    <property type="entry name" value="OMP_bac"/>
</dbReference>
<keyword evidence="9" id="KW-1185">Reference proteome</keyword>
<evidence type="ECO:0000256" key="4">
    <source>
        <dbReference type="PROSITE-ProRule" id="PRU00473"/>
    </source>
</evidence>
<protein>
    <recommendedName>
        <fullName evidence="7">OmpA-like domain-containing protein</fullName>
    </recommendedName>
</protein>
<organism evidence="8 9">
    <name type="scientific">Nocardiopsis ansamitocini</name>
    <dbReference type="NCBI Taxonomy" id="1670832"/>
    <lineage>
        <taxon>Bacteria</taxon>
        <taxon>Bacillati</taxon>
        <taxon>Actinomycetota</taxon>
        <taxon>Actinomycetes</taxon>
        <taxon>Streptosporangiales</taxon>
        <taxon>Nocardiopsidaceae</taxon>
        <taxon>Nocardiopsis</taxon>
    </lineage>
</organism>
<feature type="compositionally biased region" description="Basic and acidic residues" evidence="5">
    <location>
        <begin position="870"/>
        <end position="882"/>
    </location>
</feature>
<keyword evidence="2 4" id="KW-0472">Membrane</keyword>
<sequence>MRTIQRLSALLLTSALLLGLPYALLVHLPWPDLSLSWTVLAVHLSGLSLPPGVPQALLIGTLWGVWGLFALSVVTEIAARARGRQRGFRLFGPLQVIAATAIGTTLAVPAQAMADTVVVHDVQTDTADASDAQAPAAAPQAPADQDAGQEQETQRVRSFSGFALNSAEPTEDMREDLASTVELIRKHGAPDSPIVVTGHTDASGSDAVNQELSERRAQGVADHLAAELGDKAPDIQVEGLGATRLQDGADTQDQRRVEVSYTVAPAAKPKVHQPVQEPVQQPEQAPAAGQAEEITEMAMVKAVTQVPGADSDEAALQQAAVDSPPKVVVMEIPAGGLLSTAAFAGLVGGFLVGRRGTGGLALSLPKPRALTAGIRRERPESPEIDPPKPPPELTDGIDDRVVVELNHIPGIGITGPGAPGAARRLIANALSGEEERSARVLITDSDASMLLGDEGRTLLSEQGFEAVRVVDTMHDALAILQRELHENAADPDAVDDQEPLVLVATPVAEYETALSGLLLHGQERGITAVLLGRWPLGGTCTIGEDGVITDTSPPLSRIFQAQWPGCDAEHVMDLVREYDCDGATVEYDSHSGTVGYRSAEWAAELIVPTADTGKKAESAKKRAPATPVRADRWSTTEEVAAEWADTAVGGSGRPIPDQHDIDRVLSMIAAPDGPSPWKQDRESVAEARRDAVVAEEHRGLEVEESEQSPAEPAETVETVEPVRASAADTGWALGRPVDVPVVAESAPVVEEPVEAAEPVREPVAHERQDVEVEESAQSPVEPVEPVETVEPVRASAADTGWALGRPVDVPVVAESAPVVEEPVEAAEPVREPVLEARRDARSDVVEAPVQSVEPVREPVAQKPAEPEEAAPERAEAPDRSVEEPVAAAPSESVASEGATKAVSAEIASAFSALNASTPSSASESHPRPPKPRSTGAVDQEQAPVRVTTAKPARTAGSEATGKTRTGSEPVPDPAAPTPLTHRARKAGKSRMRRVRPEEVEQRHFRPSSKG</sequence>
<feature type="compositionally biased region" description="Basic and acidic residues" evidence="5">
    <location>
        <begin position="678"/>
        <end position="701"/>
    </location>
</feature>
<accession>A0A9W6UII9</accession>
<dbReference type="PANTHER" id="PTHR30329">
    <property type="entry name" value="STATOR ELEMENT OF FLAGELLAR MOTOR COMPLEX"/>
    <property type="match status" value="1"/>
</dbReference>
<evidence type="ECO:0000259" key="7">
    <source>
        <dbReference type="PROSITE" id="PS51123"/>
    </source>
</evidence>
<feature type="compositionally biased region" description="Low complexity" evidence="5">
    <location>
        <begin position="883"/>
        <end position="896"/>
    </location>
</feature>
<evidence type="ECO:0000256" key="1">
    <source>
        <dbReference type="ARBA" id="ARBA00004442"/>
    </source>
</evidence>
<feature type="transmembrane region" description="Helical" evidence="6">
    <location>
        <begin position="56"/>
        <end position="78"/>
    </location>
</feature>
<evidence type="ECO:0000256" key="5">
    <source>
        <dbReference type="SAM" id="MobiDB-lite"/>
    </source>
</evidence>
<feature type="region of interest" description="Disordered" evidence="5">
    <location>
        <begin position="128"/>
        <end position="155"/>
    </location>
</feature>
<feature type="compositionally biased region" description="Low complexity" evidence="5">
    <location>
        <begin position="775"/>
        <end position="791"/>
    </location>
</feature>
<dbReference type="EMBL" id="BSQG01000002">
    <property type="protein sequence ID" value="GLU47478.1"/>
    <property type="molecule type" value="Genomic_DNA"/>
</dbReference>
<dbReference type="PANTHER" id="PTHR30329:SF21">
    <property type="entry name" value="LIPOPROTEIN YIAD-RELATED"/>
    <property type="match status" value="1"/>
</dbReference>
<dbReference type="Pfam" id="PF00691">
    <property type="entry name" value="OmpA"/>
    <property type="match status" value="1"/>
</dbReference>
<dbReference type="PROSITE" id="PS51123">
    <property type="entry name" value="OMPA_2"/>
    <property type="match status" value="1"/>
</dbReference>
<reference evidence="8" key="1">
    <citation type="submission" date="2023-02" db="EMBL/GenBank/DDBJ databases">
        <title>Nocardiopsis ansamitocini NBRC 112285.</title>
        <authorList>
            <person name="Ichikawa N."/>
            <person name="Sato H."/>
            <person name="Tonouchi N."/>
        </authorList>
    </citation>
    <scope>NUCLEOTIDE SEQUENCE</scope>
    <source>
        <strain evidence="8">NBRC 112285</strain>
    </source>
</reference>
<dbReference type="GO" id="GO:0009279">
    <property type="term" value="C:cell outer membrane"/>
    <property type="evidence" value="ECO:0007669"/>
    <property type="project" value="UniProtKB-SubCell"/>
</dbReference>
<keyword evidence="6" id="KW-0812">Transmembrane</keyword>
<dbReference type="SUPFAM" id="SSF103088">
    <property type="entry name" value="OmpA-like"/>
    <property type="match status" value="1"/>
</dbReference>
<evidence type="ECO:0000313" key="9">
    <source>
        <dbReference type="Proteomes" id="UP001165092"/>
    </source>
</evidence>
<dbReference type="InterPro" id="IPR036737">
    <property type="entry name" value="OmpA-like_sf"/>
</dbReference>
<evidence type="ECO:0000313" key="8">
    <source>
        <dbReference type="EMBL" id="GLU47478.1"/>
    </source>
</evidence>
<feature type="compositionally biased region" description="Basic residues" evidence="5">
    <location>
        <begin position="981"/>
        <end position="993"/>
    </location>
</feature>
<dbReference type="Gene3D" id="3.30.1330.60">
    <property type="entry name" value="OmpA-like domain"/>
    <property type="match status" value="1"/>
</dbReference>
<feature type="compositionally biased region" description="Basic and acidic residues" evidence="5">
    <location>
        <begin position="994"/>
        <end position="1003"/>
    </location>
</feature>
<feature type="region of interest" description="Disordered" evidence="5">
    <location>
        <begin position="820"/>
        <end position="901"/>
    </location>
</feature>
<keyword evidence="3" id="KW-0998">Cell outer membrane</keyword>
<dbReference type="PRINTS" id="PR01021">
    <property type="entry name" value="OMPADOMAIN"/>
</dbReference>
<dbReference type="RefSeq" id="WP_285758574.1">
    <property type="nucleotide sequence ID" value="NZ_BSQG01000002.1"/>
</dbReference>
<dbReference type="InterPro" id="IPR006665">
    <property type="entry name" value="OmpA-like"/>
</dbReference>
<comment type="caution">
    <text evidence="8">The sequence shown here is derived from an EMBL/GenBank/DDBJ whole genome shotgun (WGS) entry which is preliminary data.</text>
</comment>
<feature type="region of interest" description="Disordered" evidence="5">
    <location>
        <begin position="616"/>
        <end position="635"/>
    </location>
</feature>
<proteinExistence type="predicted"/>
<feature type="compositionally biased region" description="Low complexity" evidence="5">
    <location>
        <begin position="128"/>
        <end position="146"/>
    </location>
</feature>
<feature type="region of interest" description="Disordered" evidence="5">
    <location>
        <begin position="669"/>
        <end position="718"/>
    </location>
</feature>
<gene>
    <name evidence="8" type="ORF">Nans01_18290</name>
</gene>
<feature type="region of interest" description="Disordered" evidence="5">
    <location>
        <begin position="914"/>
        <end position="1010"/>
    </location>
</feature>
<comment type="subcellular location">
    <subcellularLocation>
        <location evidence="1">Cell outer membrane</location>
    </subcellularLocation>
</comment>
<feature type="region of interest" description="Disordered" evidence="5">
    <location>
        <begin position="766"/>
        <end position="791"/>
    </location>
</feature>
<dbReference type="InterPro" id="IPR050330">
    <property type="entry name" value="Bact_OuterMem_StrucFunc"/>
</dbReference>
<evidence type="ECO:0000256" key="3">
    <source>
        <dbReference type="ARBA" id="ARBA00023237"/>
    </source>
</evidence>
<evidence type="ECO:0000256" key="2">
    <source>
        <dbReference type="ARBA" id="ARBA00023136"/>
    </source>
</evidence>
<feature type="transmembrane region" description="Helical" evidence="6">
    <location>
        <begin position="90"/>
        <end position="110"/>
    </location>
</feature>
<name>A0A9W6UII9_9ACTN</name>
<dbReference type="CDD" id="cd07185">
    <property type="entry name" value="OmpA_C-like"/>
    <property type="match status" value="1"/>
</dbReference>
<keyword evidence="6" id="KW-1133">Transmembrane helix</keyword>